<dbReference type="Proteomes" id="UP000231179">
    <property type="component" value="Chromosome"/>
</dbReference>
<dbReference type="AlphaFoldDB" id="A0A1Y0L283"/>
<dbReference type="EMBL" id="CP024870">
    <property type="protein sequence ID" value="ATX71190.1"/>
    <property type="molecule type" value="Genomic_DNA"/>
</dbReference>
<evidence type="ECO:0008006" key="3">
    <source>
        <dbReference type="Google" id="ProtNLM"/>
    </source>
</evidence>
<gene>
    <name evidence="1" type="ORF">SCLAR_v1c08820</name>
</gene>
<protein>
    <recommendedName>
        <fullName evidence="3">Single-stranded DNA-binding protein</fullName>
    </recommendedName>
</protein>
<proteinExistence type="predicted"/>
<accession>A0A1Y0L283</accession>
<keyword evidence="2" id="KW-1185">Reference proteome</keyword>
<dbReference type="RefSeq" id="WP_100254730.1">
    <property type="nucleotide sequence ID" value="NZ_CP015819.1"/>
</dbReference>
<evidence type="ECO:0000313" key="2">
    <source>
        <dbReference type="Proteomes" id="UP000231179"/>
    </source>
</evidence>
<reference evidence="1 2" key="1">
    <citation type="submission" date="2017-11" db="EMBL/GenBank/DDBJ databases">
        <title>Complete genome sequence of Spiroplasma clarkii CN-5 (DSM 19994).</title>
        <authorList>
            <person name="Tsai Y.-M."/>
            <person name="Chang A."/>
            <person name="Lo W.-S."/>
            <person name="Kuo C.-H."/>
        </authorList>
    </citation>
    <scope>NUCLEOTIDE SEQUENCE [LARGE SCALE GENOMIC DNA]</scope>
    <source>
        <strain evidence="1 2">CN-5</strain>
    </source>
</reference>
<name>A0A1Y0L283_9MOLU</name>
<sequence>MNLFIGIGYITNISELKKSQANTYYVSATLWTNNIGIEKEQKDLMVMFQAFDELGLELDKTRNTINPGDRYIVLGFAKIDVKFKGITVQRIIKVNNESDIDSFFKTEFWKML</sequence>
<evidence type="ECO:0000313" key="1">
    <source>
        <dbReference type="EMBL" id="ATX71190.1"/>
    </source>
</evidence>
<organism evidence="1 2">
    <name type="scientific">Spiroplasma clarkii</name>
    <dbReference type="NCBI Taxonomy" id="2139"/>
    <lineage>
        <taxon>Bacteria</taxon>
        <taxon>Bacillati</taxon>
        <taxon>Mycoplasmatota</taxon>
        <taxon>Mollicutes</taxon>
        <taxon>Entomoplasmatales</taxon>
        <taxon>Spiroplasmataceae</taxon>
        <taxon>Spiroplasma</taxon>
    </lineage>
</organism>
<dbReference type="KEGG" id="scla:SCLARK_001288"/>
<dbReference type="OrthoDB" id="9953859at2"/>